<keyword evidence="1" id="KW-0472">Membrane</keyword>
<keyword evidence="1" id="KW-0812">Transmembrane</keyword>
<accession>A0A5J4N3T1</accession>
<proteinExistence type="predicted"/>
<gene>
    <name evidence="2" type="ORF">DEA37_0015011</name>
</gene>
<reference evidence="2 3" key="1">
    <citation type="journal article" date="2019" name="Gigascience">
        <title>Whole-genome sequence of the oriental lung fluke Paragonimus westermani.</title>
        <authorList>
            <person name="Oey H."/>
            <person name="Zakrzewski M."/>
            <person name="Narain K."/>
            <person name="Devi K.R."/>
            <person name="Agatsuma T."/>
            <person name="Nawaratna S."/>
            <person name="Gobert G.N."/>
            <person name="Jones M.K."/>
            <person name="Ragan M.A."/>
            <person name="McManus D.P."/>
            <person name="Krause L."/>
        </authorList>
    </citation>
    <scope>NUCLEOTIDE SEQUENCE [LARGE SCALE GENOMIC DNA]</scope>
    <source>
        <strain evidence="2 3">IND2009</strain>
    </source>
</reference>
<keyword evidence="1" id="KW-1133">Transmembrane helix</keyword>
<evidence type="ECO:0000256" key="1">
    <source>
        <dbReference type="SAM" id="Phobius"/>
    </source>
</evidence>
<evidence type="ECO:0000313" key="3">
    <source>
        <dbReference type="Proteomes" id="UP000324629"/>
    </source>
</evidence>
<dbReference type="Proteomes" id="UP000324629">
    <property type="component" value="Unassembled WGS sequence"/>
</dbReference>
<dbReference type="EMBL" id="QNGE01012909">
    <property type="protein sequence ID" value="KAA3670193.1"/>
    <property type="molecule type" value="Genomic_DNA"/>
</dbReference>
<sequence length="115" mass="12287">MLAFGVVMVWGQAVVRTILLQPLTALLDSIGGVGDAAQITELIGRILTATSPIGITLFSLGAALTILSTIGYCGACCNYRILLRIVSALYFFLILNTPLRVQFICSVNTCTIIFC</sequence>
<comment type="caution">
    <text evidence="2">The sequence shown here is derived from an EMBL/GenBank/DDBJ whole genome shotgun (WGS) entry which is preliminary data.</text>
</comment>
<protein>
    <submittedName>
        <fullName evidence="2">Uncharacterized protein</fullName>
    </submittedName>
</protein>
<dbReference type="AlphaFoldDB" id="A0A5J4N3T1"/>
<evidence type="ECO:0000313" key="2">
    <source>
        <dbReference type="EMBL" id="KAA3670193.1"/>
    </source>
</evidence>
<feature type="transmembrane region" description="Helical" evidence="1">
    <location>
        <begin position="53"/>
        <end position="74"/>
    </location>
</feature>
<organism evidence="2 3">
    <name type="scientific">Paragonimus westermani</name>
    <dbReference type="NCBI Taxonomy" id="34504"/>
    <lineage>
        <taxon>Eukaryota</taxon>
        <taxon>Metazoa</taxon>
        <taxon>Spiralia</taxon>
        <taxon>Lophotrochozoa</taxon>
        <taxon>Platyhelminthes</taxon>
        <taxon>Trematoda</taxon>
        <taxon>Digenea</taxon>
        <taxon>Plagiorchiida</taxon>
        <taxon>Troglotremata</taxon>
        <taxon>Troglotrematidae</taxon>
        <taxon>Paragonimus</taxon>
    </lineage>
</organism>
<name>A0A5J4N3T1_9TREM</name>
<keyword evidence="3" id="KW-1185">Reference proteome</keyword>
<feature type="transmembrane region" description="Helical" evidence="1">
    <location>
        <begin position="81"/>
        <end position="99"/>
    </location>
</feature>